<dbReference type="EMBL" id="JACIDW010000001">
    <property type="protein sequence ID" value="MBB3962995.1"/>
    <property type="molecule type" value="Genomic_DNA"/>
</dbReference>
<keyword evidence="1" id="KW-1133">Transmembrane helix</keyword>
<gene>
    <name evidence="2" type="ORF">GGQ67_000613</name>
</gene>
<sequence length="60" mass="6256">MSDSRETSSIPVTVNMSVIALVVFLCGVLYFFGQAMSGGTAEISKSVAGAQIIDTRDVAN</sequence>
<protein>
    <submittedName>
        <fullName evidence="2">Uncharacterized protein</fullName>
    </submittedName>
</protein>
<evidence type="ECO:0000313" key="2">
    <source>
        <dbReference type="EMBL" id="MBB3962995.1"/>
    </source>
</evidence>
<keyword evidence="1" id="KW-0472">Membrane</keyword>
<name>A0A7W6G9K7_9HYPH</name>
<reference evidence="2 3" key="1">
    <citation type="submission" date="2020-08" db="EMBL/GenBank/DDBJ databases">
        <title>Genomic Encyclopedia of Type Strains, Phase IV (KMG-IV): sequencing the most valuable type-strain genomes for metagenomic binning, comparative biology and taxonomic classification.</title>
        <authorList>
            <person name="Goeker M."/>
        </authorList>
    </citation>
    <scope>NUCLEOTIDE SEQUENCE [LARGE SCALE GENOMIC DNA]</scope>
    <source>
        <strain evidence="2 3">DSM 26575</strain>
    </source>
</reference>
<feature type="transmembrane region" description="Helical" evidence="1">
    <location>
        <begin position="12"/>
        <end position="32"/>
    </location>
</feature>
<evidence type="ECO:0000313" key="3">
    <source>
        <dbReference type="Proteomes" id="UP000582090"/>
    </source>
</evidence>
<comment type="caution">
    <text evidence="2">The sequence shown here is derived from an EMBL/GenBank/DDBJ whole genome shotgun (WGS) entry which is preliminary data.</text>
</comment>
<evidence type="ECO:0000256" key="1">
    <source>
        <dbReference type="SAM" id="Phobius"/>
    </source>
</evidence>
<proteinExistence type="predicted"/>
<keyword evidence="1" id="KW-0812">Transmembrane</keyword>
<dbReference type="AlphaFoldDB" id="A0A7W6G9K7"/>
<accession>A0A7W6G9K7</accession>
<dbReference type="Proteomes" id="UP000582090">
    <property type="component" value="Unassembled WGS sequence"/>
</dbReference>
<dbReference type="RefSeq" id="WP_183898687.1">
    <property type="nucleotide sequence ID" value="NZ_JACIDW010000001.1"/>
</dbReference>
<organism evidence="2 3">
    <name type="scientific">Rhizobium metallidurans</name>
    <dbReference type="NCBI Taxonomy" id="1265931"/>
    <lineage>
        <taxon>Bacteria</taxon>
        <taxon>Pseudomonadati</taxon>
        <taxon>Pseudomonadota</taxon>
        <taxon>Alphaproteobacteria</taxon>
        <taxon>Hyphomicrobiales</taxon>
        <taxon>Rhizobiaceae</taxon>
        <taxon>Rhizobium/Agrobacterium group</taxon>
        <taxon>Rhizobium</taxon>
    </lineage>
</organism>
<keyword evidence="3" id="KW-1185">Reference proteome</keyword>